<dbReference type="AlphaFoldDB" id="A0A7K0DD29"/>
<gene>
    <name evidence="2" type="ORF">NRB20_68270</name>
</gene>
<dbReference type="PANTHER" id="PTHR48079:SF6">
    <property type="entry name" value="NAD(P)-BINDING DOMAIN-CONTAINING PROTEIN-RELATED"/>
    <property type="match status" value="1"/>
</dbReference>
<dbReference type="OrthoDB" id="9787292at2"/>
<sequence length="220" mass="22935">MCELRRGAGVVARVRWVKIFLAGASGVLGSRLTPMLIAAGCRVAGMTRSPEKAEMLAGLGAEPVVCDVFDAAGLEQAVRAYAPDLVMHQLTDLPDRAEDLAAGRAANARMRKEGTANLIAAAQAAGAKRFVAQSVAWEMSGEGQAAKEFLESAVLGLGGVVLRYGQFYGAGTYYPEGAKLPDPPRIHVDEAAARTVLGLDLGSGIYALTEDGGSDFTPVN</sequence>
<dbReference type="GO" id="GO:0004029">
    <property type="term" value="F:aldehyde dehydrogenase (NAD+) activity"/>
    <property type="evidence" value="ECO:0007669"/>
    <property type="project" value="TreeGrafter"/>
</dbReference>
<dbReference type="InterPro" id="IPR036291">
    <property type="entry name" value="NAD(P)-bd_dom_sf"/>
</dbReference>
<organism evidence="2 3">
    <name type="scientific">Nocardia macrotermitis</name>
    <dbReference type="NCBI Taxonomy" id="2585198"/>
    <lineage>
        <taxon>Bacteria</taxon>
        <taxon>Bacillati</taxon>
        <taxon>Actinomycetota</taxon>
        <taxon>Actinomycetes</taxon>
        <taxon>Mycobacteriales</taxon>
        <taxon>Nocardiaceae</taxon>
        <taxon>Nocardia</taxon>
    </lineage>
</organism>
<comment type="caution">
    <text evidence="2">The sequence shown here is derived from an EMBL/GenBank/DDBJ whole genome shotgun (WGS) entry which is preliminary data.</text>
</comment>
<evidence type="ECO:0000313" key="3">
    <source>
        <dbReference type="Proteomes" id="UP000438448"/>
    </source>
</evidence>
<dbReference type="Gene3D" id="3.40.50.720">
    <property type="entry name" value="NAD(P)-binding Rossmann-like Domain"/>
    <property type="match status" value="1"/>
</dbReference>
<proteinExistence type="predicted"/>
<dbReference type="PANTHER" id="PTHR48079">
    <property type="entry name" value="PROTEIN YEEZ"/>
    <property type="match status" value="1"/>
</dbReference>
<feature type="domain" description="NAD(P)-binding" evidence="1">
    <location>
        <begin position="23"/>
        <end position="135"/>
    </location>
</feature>
<name>A0A7K0DD29_9NOCA</name>
<protein>
    <recommendedName>
        <fullName evidence="1">NAD(P)-binding domain-containing protein</fullName>
    </recommendedName>
</protein>
<dbReference type="InterPro" id="IPR051783">
    <property type="entry name" value="NAD(P)-dependent_oxidoreduct"/>
</dbReference>
<dbReference type="InterPro" id="IPR016040">
    <property type="entry name" value="NAD(P)-bd_dom"/>
</dbReference>
<evidence type="ECO:0000313" key="2">
    <source>
        <dbReference type="EMBL" id="MQY23696.1"/>
    </source>
</evidence>
<dbReference type="Pfam" id="PF13460">
    <property type="entry name" value="NAD_binding_10"/>
    <property type="match status" value="1"/>
</dbReference>
<dbReference type="EMBL" id="WEGK01000022">
    <property type="protein sequence ID" value="MQY23696.1"/>
    <property type="molecule type" value="Genomic_DNA"/>
</dbReference>
<reference evidence="2 3" key="1">
    <citation type="submission" date="2019-10" db="EMBL/GenBank/DDBJ databases">
        <title>Nocardia macrotermitis sp. nov. and Nocardia aurantia sp. nov., isolated from the gut of fungus growing-termite Macrotermes natalensis.</title>
        <authorList>
            <person name="Benndorf R."/>
            <person name="Schwitalla J."/>
            <person name="Martin K."/>
            <person name="De Beer W."/>
            <person name="Kaster A.-K."/>
            <person name="Vollmers J."/>
            <person name="Poulsen M."/>
            <person name="Beemelmanns C."/>
        </authorList>
    </citation>
    <scope>NUCLEOTIDE SEQUENCE [LARGE SCALE GENOMIC DNA]</scope>
    <source>
        <strain evidence="2 3">RB20</strain>
    </source>
</reference>
<accession>A0A7K0DD29</accession>
<dbReference type="GO" id="GO:0005737">
    <property type="term" value="C:cytoplasm"/>
    <property type="evidence" value="ECO:0007669"/>
    <property type="project" value="TreeGrafter"/>
</dbReference>
<dbReference type="SUPFAM" id="SSF51735">
    <property type="entry name" value="NAD(P)-binding Rossmann-fold domains"/>
    <property type="match status" value="1"/>
</dbReference>
<evidence type="ECO:0000259" key="1">
    <source>
        <dbReference type="Pfam" id="PF13460"/>
    </source>
</evidence>
<keyword evidence="3" id="KW-1185">Reference proteome</keyword>
<dbReference type="Proteomes" id="UP000438448">
    <property type="component" value="Unassembled WGS sequence"/>
</dbReference>